<feature type="transmembrane region" description="Helical" evidence="9">
    <location>
        <begin position="404"/>
        <end position="425"/>
    </location>
</feature>
<dbReference type="EMBL" id="KZ989693">
    <property type="protein sequence ID" value="RKP25580.1"/>
    <property type="molecule type" value="Genomic_DNA"/>
</dbReference>
<comment type="similarity">
    <text evidence="2">Belongs to the amino acid/polyamine transporter 2 family.</text>
</comment>
<feature type="non-terminal residue" evidence="11">
    <location>
        <position position="1"/>
    </location>
</feature>
<keyword evidence="8 9" id="KW-0472">Membrane</keyword>
<evidence type="ECO:0000256" key="3">
    <source>
        <dbReference type="ARBA" id="ARBA00022448"/>
    </source>
</evidence>
<dbReference type="GO" id="GO:0005313">
    <property type="term" value="F:L-glutamate transmembrane transporter activity"/>
    <property type="evidence" value="ECO:0007669"/>
    <property type="project" value="TreeGrafter"/>
</dbReference>
<dbReference type="PANTHER" id="PTHR22950:SF678">
    <property type="entry name" value="VACUOLAR AMINO ACID TRANSPORTER 5-RELATED"/>
    <property type="match status" value="1"/>
</dbReference>
<dbReference type="OrthoDB" id="438545at2759"/>
<feature type="transmembrane region" description="Helical" evidence="9">
    <location>
        <begin position="74"/>
        <end position="101"/>
    </location>
</feature>
<feature type="transmembrane region" description="Helical" evidence="9">
    <location>
        <begin position="330"/>
        <end position="348"/>
    </location>
</feature>
<feature type="domain" description="Amino acid transporter transmembrane" evidence="10">
    <location>
        <begin position="2"/>
        <end position="384"/>
    </location>
</feature>
<evidence type="ECO:0000256" key="1">
    <source>
        <dbReference type="ARBA" id="ARBA00004128"/>
    </source>
</evidence>
<evidence type="ECO:0000259" key="10">
    <source>
        <dbReference type="Pfam" id="PF01490"/>
    </source>
</evidence>
<dbReference type="PANTHER" id="PTHR22950">
    <property type="entry name" value="AMINO ACID TRANSPORTER"/>
    <property type="match status" value="1"/>
</dbReference>
<feature type="transmembrane region" description="Helical" evidence="9">
    <location>
        <begin position="121"/>
        <end position="142"/>
    </location>
</feature>
<sequence length="431" mass="47473">SATVQSSTINMSNTILGAGMLAMPSAIASTGLVFGGFLIVFSACCSGFGLYLLSRCAAETRSRDASFYRVAQRTYPQAATIIDLAIAVKCFGVGVSYLIIIGDLMPEVVRAMLGDTAAPWLTSRTLWITFFMLVIVTPLSFLPRLDSLRHTSMAALVAVAYLFMLVVGSYTSPAWIPPRPELPPRPHPGNMPWFKFSADFLTKLPIFVFAFTCHQNIFTVYNELVDNSQHYVNRVIRYSMMAGLFVYEFIGITGYLSFGDRVLPNVILMYNQSMLVTCGRAALVILQVFSFPLQCHPCRASLDKVISHRPSTTRTAQSGAPRRPMSDRRFTIITACILLSSYLLAISVTQLDLVLSLVGATGSTTISFILPGLFYWRLTQPHHDRPDDLAVQATPSRKTPLVRWLAGALAGYGICVLCVCVSFTLKRALFH</sequence>
<organism evidence="11 12">
    <name type="scientific">Syncephalis pseudoplumigaleata</name>
    <dbReference type="NCBI Taxonomy" id="1712513"/>
    <lineage>
        <taxon>Eukaryota</taxon>
        <taxon>Fungi</taxon>
        <taxon>Fungi incertae sedis</taxon>
        <taxon>Zoopagomycota</taxon>
        <taxon>Zoopagomycotina</taxon>
        <taxon>Zoopagomycetes</taxon>
        <taxon>Zoopagales</taxon>
        <taxon>Piptocephalidaceae</taxon>
        <taxon>Syncephalis</taxon>
    </lineage>
</organism>
<dbReference type="AlphaFoldDB" id="A0A4P9Z2A2"/>
<keyword evidence="12" id="KW-1185">Reference proteome</keyword>
<feature type="transmembrane region" description="Helical" evidence="9">
    <location>
        <begin position="154"/>
        <end position="176"/>
    </location>
</feature>
<dbReference type="GO" id="GO:0000329">
    <property type="term" value="C:fungal-type vacuole membrane"/>
    <property type="evidence" value="ECO:0007669"/>
    <property type="project" value="TreeGrafter"/>
</dbReference>
<name>A0A4P9Z2A2_9FUNG</name>
<comment type="subcellular location">
    <subcellularLocation>
        <location evidence="1">Vacuole membrane</location>
        <topology evidence="1">Multi-pass membrane protein</topology>
    </subcellularLocation>
</comment>
<dbReference type="GO" id="GO:0005302">
    <property type="term" value="F:L-tyrosine transmembrane transporter activity"/>
    <property type="evidence" value="ECO:0007669"/>
    <property type="project" value="TreeGrafter"/>
</dbReference>
<evidence type="ECO:0000256" key="8">
    <source>
        <dbReference type="ARBA" id="ARBA00023136"/>
    </source>
</evidence>
<evidence type="ECO:0000256" key="7">
    <source>
        <dbReference type="ARBA" id="ARBA00022989"/>
    </source>
</evidence>
<feature type="transmembrane region" description="Helical" evidence="9">
    <location>
        <begin position="354"/>
        <end position="376"/>
    </location>
</feature>
<proteinExistence type="inferred from homology"/>
<evidence type="ECO:0000256" key="6">
    <source>
        <dbReference type="ARBA" id="ARBA00022970"/>
    </source>
</evidence>
<keyword evidence="7 9" id="KW-1133">Transmembrane helix</keyword>
<evidence type="ECO:0000313" key="12">
    <source>
        <dbReference type="Proteomes" id="UP000278143"/>
    </source>
</evidence>
<keyword evidence="3" id="KW-0813">Transport</keyword>
<keyword evidence="4" id="KW-0926">Vacuole</keyword>
<dbReference type="GO" id="GO:0015194">
    <property type="term" value="F:L-serine transmembrane transporter activity"/>
    <property type="evidence" value="ECO:0007669"/>
    <property type="project" value="TreeGrafter"/>
</dbReference>
<evidence type="ECO:0000256" key="4">
    <source>
        <dbReference type="ARBA" id="ARBA00022554"/>
    </source>
</evidence>
<feature type="transmembrane region" description="Helical" evidence="9">
    <location>
        <begin position="270"/>
        <end position="289"/>
    </location>
</feature>
<keyword evidence="5 9" id="KW-0812">Transmembrane</keyword>
<keyword evidence="6" id="KW-0029">Amino-acid transport</keyword>
<protein>
    <submittedName>
        <fullName evidence="11">Vacuolar amino acid transporter 5</fullName>
    </submittedName>
</protein>
<feature type="transmembrane region" description="Helical" evidence="9">
    <location>
        <begin position="235"/>
        <end position="258"/>
    </location>
</feature>
<dbReference type="Proteomes" id="UP000278143">
    <property type="component" value="Unassembled WGS sequence"/>
</dbReference>
<evidence type="ECO:0000313" key="11">
    <source>
        <dbReference type="EMBL" id="RKP25580.1"/>
    </source>
</evidence>
<dbReference type="GO" id="GO:0061459">
    <property type="term" value="F:L-arginine transmembrane transporter activity"/>
    <property type="evidence" value="ECO:0007669"/>
    <property type="project" value="TreeGrafter"/>
</dbReference>
<dbReference type="GO" id="GO:0015189">
    <property type="term" value="F:L-lysine transmembrane transporter activity"/>
    <property type="evidence" value="ECO:0007669"/>
    <property type="project" value="TreeGrafter"/>
</dbReference>
<evidence type="ECO:0000256" key="9">
    <source>
        <dbReference type="SAM" id="Phobius"/>
    </source>
</evidence>
<dbReference type="Pfam" id="PF01490">
    <property type="entry name" value="Aa_trans"/>
    <property type="match status" value="1"/>
</dbReference>
<gene>
    <name evidence="11" type="ORF">SYNPS1DRAFT_15467</name>
</gene>
<reference evidence="12" key="1">
    <citation type="journal article" date="2018" name="Nat. Microbiol.">
        <title>Leveraging single-cell genomics to expand the fungal tree of life.</title>
        <authorList>
            <person name="Ahrendt S.R."/>
            <person name="Quandt C.A."/>
            <person name="Ciobanu D."/>
            <person name="Clum A."/>
            <person name="Salamov A."/>
            <person name="Andreopoulos B."/>
            <person name="Cheng J.F."/>
            <person name="Woyke T."/>
            <person name="Pelin A."/>
            <person name="Henrissat B."/>
            <person name="Reynolds N.K."/>
            <person name="Benny G.L."/>
            <person name="Smith M.E."/>
            <person name="James T.Y."/>
            <person name="Grigoriev I.V."/>
        </authorList>
    </citation>
    <scope>NUCLEOTIDE SEQUENCE [LARGE SCALE GENOMIC DNA]</scope>
    <source>
        <strain evidence="12">Benny S71-1</strain>
    </source>
</reference>
<evidence type="ECO:0000256" key="5">
    <source>
        <dbReference type="ARBA" id="ARBA00022692"/>
    </source>
</evidence>
<accession>A0A4P9Z2A2</accession>
<evidence type="ECO:0000256" key="2">
    <source>
        <dbReference type="ARBA" id="ARBA00008066"/>
    </source>
</evidence>
<dbReference type="InterPro" id="IPR013057">
    <property type="entry name" value="AA_transpt_TM"/>
</dbReference>
<dbReference type="GO" id="GO:0005290">
    <property type="term" value="F:L-histidine transmembrane transporter activity"/>
    <property type="evidence" value="ECO:0007669"/>
    <property type="project" value="TreeGrafter"/>
</dbReference>
<feature type="transmembrane region" description="Helical" evidence="9">
    <location>
        <begin position="26"/>
        <end position="53"/>
    </location>
</feature>
<feature type="transmembrane region" description="Helical" evidence="9">
    <location>
        <begin position="196"/>
        <end position="214"/>
    </location>
</feature>